<reference evidence="2 3" key="1">
    <citation type="journal article" date="2007" name="Science">
        <title>The Fusarium graminearum genome reveals a link between localized polymorphism and pathogen specialization.</title>
        <authorList>
            <person name="Cuomo C.A."/>
            <person name="Gueldener U."/>
            <person name="Xu J.-R."/>
            <person name="Trail F."/>
            <person name="Turgeon B.G."/>
            <person name="Di Pietro A."/>
            <person name="Walton J.D."/>
            <person name="Ma L.-J."/>
            <person name="Baker S.E."/>
            <person name="Rep M."/>
            <person name="Adam G."/>
            <person name="Antoniw J."/>
            <person name="Baldwin T."/>
            <person name="Calvo S.E."/>
            <person name="Chang Y.-L."/>
            <person name="DeCaprio D."/>
            <person name="Gale L.R."/>
            <person name="Gnerre S."/>
            <person name="Goswami R.S."/>
            <person name="Hammond-Kosack K."/>
            <person name="Harris L.J."/>
            <person name="Hilburn K."/>
            <person name="Kennell J.C."/>
            <person name="Kroken S."/>
            <person name="Magnuson J.K."/>
            <person name="Mannhaupt G."/>
            <person name="Mauceli E.W."/>
            <person name="Mewes H.-W."/>
            <person name="Mitterbauer R."/>
            <person name="Muehlbauer G."/>
            <person name="Muensterkoetter M."/>
            <person name="Nelson D."/>
            <person name="O'Donnell K."/>
            <person name="Ouellet T."/>
            <person name="Qi W."/>
            <person name="Quesneville H."/>
            <person name="Roncero M.I.G."/>
            <person name="Seong K.-Y."/>
            <person name="Tetko I.V."/>
            <person name="Urban M."/>
            <person name="Waalwijk C."/>
            <person name="Ward T.J."/>
            <person name="Yao J."/>
            <person name="Birren B.W."/>
            <person name="Kistler H.C."/>
        </authorList>
    </citation>
    <scope>NUCLEOTIDE SEQUENCE [LARGE SCALE GENOMIC DNA]</scope>
    <source>
        <strain evidence="3">ATCC MYA-4620 / CBS 123657 / FGSC 9075 / NRRL 31084 / PH-1</strain>
        <strain evidence="2">PH-1 / ATCC MYA-4620 / FGSC 9075 / NRRL 31084</strain>
    </source>
</reference>
<name>A0A098DBF5_GIBZE</name>
<dbReference type="InParanoid" id="A0A098DBF5"/>
<proteinExistence type="predicted"/>
<reference evidence="1 3" key="3">
    <citation type="journal article" date="2015" name="BMC Genomics">
        <title>The completed genome sequence of the pathogenic ascomycete fungus Fusarium graminearum.</title>
        <authorList>
            <person name="King R."/>
            <person name="Urban M."/>
            <person name="Hammond-Kosack M.C."/>
            <person name="Hassani-Pak K."/>
            <person name="Hammond-Kosack K.E."/>
        </authorList>
    </citation>
    <scope>NUCLEOTIDE SEQUENCE [LARGE SCALE GENOMIC DNA]</scope>
    <source>
        <strain evidence="3">ATCC MYA-4620 / CBS 123657 / FGSC 9075 / NRRL 31084 / PH-1</strain>
        <strain evidence="1">PH-1</strain>
    </source>
</reference>
<accession>A0A0E0RX07</accession>
<keyword evidence="3" id="KW-1185">Reference proteome</keyword>
<dbReference type="EnsemblFungi" id="CEF75782">
    <property type="protein sequence ID" value="CEF75782"/>
    <property type="gene ID" value="FGRRES_15596"/>
</dbReference>
<protein>
    <submittedName>
        <fullName evidence="1">Chromosome 1, complete genome</fullName>
    </submittedName>
</protein>
<dbReference type="VEuPathDB" id="FungiDB:FGRAMPH1_01G07957"/>
<reference evidence="2" key="4">
    <citation type="submission" date="2017-01" db="UniProtKB">
        <authorList>
            <consortium name="EnsemblFungi"/>
        </authorList>
    </citation>
    <scope>IDENTIFICATION</scope>
    <source>
        <strain evidence="2">PH-1 / ATCC MYA-4620 / FGSC 9075 / NRRL 31084</strain>
    </source>
</reference>
<evidence type="ECO:0000313" key="3">
    <source>
        <dbReference type="Proteomes" id="UP000070720"/>
    </source>
</evidence>
<sequence length="137" mass="15961">MHELGFEPKNLTILQTRVTRYKFCLDADGELHRMSHVDHQGAATGMMYSRSKYWEDFKTRESPQFYQMFFTATASVDQFTGGLIVRDMPSYADHQTQWRLQRQITKYIHEEVAAGFAPFLSLVVLFARKRDKVSKSG</sequence>
<evidence type="ECO:0000313" key="2">
    <source>
        <dbReference type="EnsemblFungi" id="CEF75782"/>
    </source>
</evidence>
<evidence type="ECO:0000313" key="1">
    <source>
        <dbReference type="EMBL" id="CEF75782.1"/>
    </source>
</evidence>
<gene>
    <name evidence="1" type="ORF">FGRAMPH1_01T07957</name>
</gene>
<reference evidence="2 3" key="2">
    <citation type="journal article" date="2010" name="Nature">
        <title>Comparative genomics reveals mobile pathogenicity chromosomes in Fusarium.</title>
        <authorList>
            <person name="Ma L.J."/>
            <person name="van der Does H.C."/>
            <person name="Borkovich K.A."/>
            <person name="Coleman J.J."/>
            <person name="Daboussi M.J."/>
            <person name="Di Pietro A."/>
            <person name="Dufresne M."/>
            <person name="Freitag M."/>
            <person name="Grabherr M."/>
            <person name="Henrissat B."/>
            <person name="Houterman P.M."/>
            <person name="Kang S."/>
            <person name="Shim W.B."/>
            <person name="Woloshuk C."/>
            <person name="Xie X."/>
            <person name="Xu J.R."/>
            <person name="Antoniw J."/>
            <person name="Baker S.E."/>
            <person name="Bluhm B.H."/>
            <person name="Breakspear A."/>
            <person name="Brown D.W."/>
            <person name="Butchko R.A."/>
            <person name="Chapman S."/>
            <person name="Coulson R."/>
            <person name="Coutinho P.M."/>
            <person name="Danchin E.G."/>
            <person name="Diener A."/>
            <person name="Gale L.R."/>
            <person name="Gardiner D.M."/>
            <person name="Goff S."/>
            <person name="Hammond-Kosack K.E."/>
            <person name="Hilburn K."/>
            <person name="Hua-Van A."/>
            <person name="Jonkers W."/>
            <person name="Kazan K."/>
            <person name="Kodira C.D."/>
            <person name="Koehrsen M."/>
            <person name="Kumar L."/>
            <person name="Lee Y.H."/>
            <person name="Li L."/>
            <person name="Manners J.M."/>
            <person name="Miranda-Saavedra D."/>
            <person name="Mukherjee M."/>
            <person name="Park G."/>
            <person name="Park J."/>
            <person name="Park S.Y."/>
            <person name="Proctor R.H."/>
            <person name="Regev A."/>
            <person name="Ruiz-Roldan M.C."/>
            <person name="Sain D."/>
            <person name="Sakthikumar S."/>
            <person name="Sykes S."/>
            <person name="Schwartz D.C."/>
            <person name="Turgeon B.G."/>
            <person name="Wapinski I."/>
            <person name="Yoder O."/>
            <person name="Young S."/>
            <person name="Zeng Q."/>
            <person name="Zhou S."/>
            <person name="Galagan J."/>
            <person name="Cuomo C.A."/>
            <person name="Kistler H.C."/>
            <person name="Rep M."/>
        </authorList>
    </citation>
    <scope>GENOME REANNOTATION</scope>
    <source>
        <strain evidence="3">ATCC MYA-4620 / CBS 123657 / FGSC 9075 / NRRL 31084 / PH-1</strain>
        <strain evidence="2">PH-1 / ATCC MYA-4620 / FGSC 9075 / NRRL 31084</strain>
    </source>
</reference>
<dbReference type="AlphaFoldDB" id="A0A098DBF5"/>
<dbReference type="EMBL" id="HG970332">
    <property type="protein sequence ID" value="CEF75782.1"/>
    <property type="molecule type" value="Genomic_DNA"/>
</dbReference>
<organism evidence="1 3">
    <name type="scientific">Gibberella zeae (strain ATCC MYA-4620 / CBS 123657 / FGSC 9075 / NRRL 31084 / PH-1)</name>
    <name type="common">Wheat head blight fungus</name>
    <name type="synonym">Fusarium graminearum</name>
    <dbReference type="NCBI Taxonomy" id="229533"/>
    <lineage>
        <taxon>Eukaryota</taxon>
        <taxon>Fungi</taxon>
        <taxon>Dikarya</taxon>
        <taxon>Ascomycota</taxon>
        <taxon>Pezizomycotina</taxon>
        <taxon>Sordariomycetes</taxon>
        <taxon>Hypocreomycetidae</taxon>
        <taxon>Hypocreales</taxon>
        <taxon>Nectriaceae</taxon>
        <taxon>Fusarium</taxon>
    </lineage>
</organism>
<accession>A0A098DBF5</accession>
<dbReference type="Proteomes" id="UP000070720">
    <property type="component" value="Chromosome 1"/>
</dbReference>